<reference evidence="8 9" key="1">
    <citation type="submission" date="2024-09" db="EMBL/GenBank/DDBJ databases">
        <title>Chromosome-scale assembly of Riccia fluitans.</title>
        <authorList>
            <person name="Paukszto L."/>
            <person name="Sawicki J."/>
            <person name="Karawczyk K."/>
            <person name="Piernik-Szablinska J."/>
            <person name="Szczecinska M."/>
            <person name="Mazdziarz M."/>
        </authorList>
    </citation>
    <scope>NUCLEOTIDE SEQUENCE [LARGE SCALE GENOMIC DNA]</scope>
    <source>
        <strain evidence="8">Rf_01</strain>
        <tissue evidence="8">Aerial parts of the thallus</tissue>
    </source>
</reference>
<dbReference type="CDD" id="cd05476">
    <property type="entry name" value="pepsin_A_like_plant"/>
    <property type="match status" value="1"/>
</dbReference>
<keyword evidence="9" id="KW-1185">Reference proteome</keyword>
<evidence type="ECO:0000256" key="6">
    <source>
        <dbReference type="SAM" id="SignalP"/>
    </source>
</evidence>
<dbReference type="PANTHER" id="PTHR47967:SF128">
    <property type="entry name" value="ASPARTIC PROTEINASE CDR1-LIKE"/>
    <property type="match status" value="1"/>
</dbReference>
<dbReference type="Gene3D" id="2.40.70.10">
    <property type="entry name" value="Acid Proteases"/>
    <property type="match status" value="2"/>
</dbReference>
<feature type="signal peptide" evidence="6">
    <location>
        <begin position="1"/>
        <end position="22"/>
    </location>
</feature>
<evidence type="ECO:0000256" key="1">
    <source>
        <dbReference type="ARBA" id="ARBA00007447"/>
    </source>
</evidence>
<keyword evidence="4" id="KW-0378">Hydrolase</keyword>
<dbReference type="InterPro" id="IPR021109">
    <property type="entry name" value="Peptidase_aspartic_dom_sf"/>
</dbReference>
<evidence type="ECO:0000259" key="7">
    <source>
        <dbReference type="PROSITE" id="PS51767"/>
    </source>
</evidence>
<name>A0ABD1Y7E8_9MARC</name>
<dbReference type="Pfam" id="PF14541">
    <property type="entry name" value="TAXi_C"/>
    <property type="match status" value="1"/>
</dbReference>
<organism evidence="8 9">
    <name type="scientific">Riccia fluitans</name>
    <dbReference type="NCBI Taxonomy" id="41844"/>
    <lineage>
        <taxon>Eukaryota</taxon>
        <taxon>Viridiplantae</taxon>
        <taxon>Streptophyta</taxon>
        <taxon>Embryophyta</taxon>
        <taxon>Marchantiophyta</taxon>
        <taxon>Marchantiopsida</taxon>
        <taxon>Marchantiidae</taxon>
        <taxon>Marchantiales</taxon>
        <taxon>Ricciaceae</taxon>
        <taxon>Riccia</taxon>
    </lineage>
</organism>
<dbReference type="GO" id="GO:0006508">
    <property type="term" value="P:proteolysis"/>
    <property type="evidence" value="ECO:0007669"/>
    <property type="project" value="UniProtKB-KW"/>
</dbReference>
<keyword evidence="5" id="KW-0325">Glycoprotein</keyword>
<protein>
    <recommendedName>
        <fullName evidence="7">Peptidase A1 domain-containing protein</fullName>
    </recommendedName>
</protein>
<dbReference type="InterPro" id="IPR034161">
    <property type="entry name" value="Pepsin-like_plant"/>
</dbReference>
<dbReference type="PROSITE" id="PS51767">
    <property type="entry name" value="PEPTIDASE_A1"/>
    <property type="match status" value="1"/>
</dbReference>
<dbReference type="InterPro" id="IPR033121">
    <property type="entry name" value="PEPTIDASE_A1"/>
</dbReference>
<dbReference type="GO" id="GO:0004190">
    <property type="term" value="F:aspartic-type endopeptidase activity"/>
    <property type="evidence" value="ECO:0007669"/>
    <property type="project" value="UniProtKB-KW"/>
</dbReference>
<dbReference type="InterPro" id="IPR051708">
    <property type="entry name" value="Plant_Aspart_Prot_A1"/>
</dbReference>
<dbReference type="Proteomes" id="UP001605036">
    <property type="component" value="Unassembled WGS sequence"/>
</dbReference>
<dbReference type="InterPro" id="IPR032799">
    <property type="entry name" value="TAXi_C"/>
</dbReference>
<evidence type="ECO:0000256" key="5">
    <source>
        <dbReference type="ARBA" id="ARBA00023180"/>
    </source>
</evidence>
<dbReference type="EMBL" id="JBHFFA010000006">
    <property type="protein sequence ID" value="KAL2622693.1"/>
    <property type="molecule type" value="Genomic_DNA"/>
</dbReference>
<dbReference type="InterPro" id="IPR001969">
    <property type="entry name" value="Aspartic_peptidase_AS"/>
</dbReference>
<dbReference type="SUPFAM" id="SSF50630">
    <property type="entry name" value="Acid proteases"/>
    <property type="match status" value="1"/>
</dbReference>
<keyword evidence="3" id="KW-0064">Aspartyl protease</keyword>
<keyword evidence="6" id="KW-0732">Signal</keyword>
<accession>A0ABD1Y7E8</accession>
<comment type="caution">
    <text evidence="8">The sequence shown here is derived from an EMBL/GenBank/DDBJ whole genome shotgun (WGS) entry which is preliminary data.</text>
</comment>
<comment type="similarity">
    <text evidence="1">Belongs to the peptidase A1 family.</text>
</comment>
<dbReference type="PROSITE" id="PS00141">
    <property type="entry name" value="ASP_PROTEASE"/>
    <property type="match status" value="1"/>
</dbReference>
<dbReference type="PANTHER" id="PTHR47967">
    <property type="entry name" value="OS07G0603500 PROTEIN-RELATED"/>
    <property type="match status" value="1"/>
</dbReference>
<dbReference type="FunFam" id="2.40.70.10:FF:000033">
    <property type="entry name" value="Aspartyl protease family protein"/>
    <property type="match status" value="1"/>
</dbReference>
<evidence type="ECO:0000256" key="4">
    <source>
        <dbReference type="ARBA" id="ARBA00022801"/>
    </source>
</evidence>
<sequence>MVALARVSIVLLLLVQAYNCAALRDQQTAWVTKHLHRRKSSEVHTNRVGEKKLLEVETVDDVDEQTVSNGWRASLIRPNHKARIEKLTTFEKIRQDMEMSKKRAMYLFKGSRKTSGESIKKRRLLEDFLSEVEVTPGGYSMEISIGSPPQKFIAVADTGSDLVWLQCAQCNPCFQSNADFNPSLSSTYEPLGCGASCDILEGSLLTCSPSCQYTYGYGDNSTTIGDFSSETVWLTDGAGANVSITNFLFGCGLQNVGTFDDINGLVGLGRGPLSFPSQIAPYLNNNSKFSYCLLQNSDEIDRSPILFGETAVPSSSMNTTRLLPDPGNLTATFYYVSLLDISVGGSRLSIPSTAFQIDLTTGDGGVFFDSGTTYTILESEAYQMVKSAFNDSIEYTSVDLLDFTGFDLCYSVPSFDNLSVPRLTFNFDGADFDLPFDNIVQKVTDDSSNNFICLAFAESPIDSFSVIGNWQQQNFQVLYDLDNASIGWVAADCSRL</sequence>
<evidence type="ECO:0000256" key="3">
    <source>
        <dbReference type="ARBA" id="ARBA00022750"/>
    </source>
</evidence>
<evidence type="ECO:0000313" key="9">
    <source>
        <dbReference type="Proteomes" id="UP001605036"/>
    </source>
</evidence>
<feature type="chain" id="PRO_5044889452" description="Peptidase A1 domain-containing protein" evidence="6">
    <location>
        <begin position="23"/>
        <end position="496"/>
    </location>
</feature>
<keyword evidence="2" id="KW-0645">Protease</keyword>
<gene>
    <name evidence="8" type="ORF">R1flu_002898</name>
</gene>
<dbReference type="AlphaFoldDB" id="A0ABD1Y7E8"/>
<proteinExistence type="inferred from homology"/>
<dbReference type="InterPro" id="IPR032861">
    <property type="entry name" value="TAXi_N"/>
</dbReference>
<feature type="domain" description="Peptidase A1" evidence="7">
    <location>
        <begin position="139"/>
        <end position="489"/>
    </location>
</feature>
<evidence type="ECO:0000256" key="2">
    <source>
        <dbReference type="ARBA" id="ARBA00022670"/>
    </source>
</evidence>
<evidence type="ECO:0000313" key="8">
    <source>
        <dbReference type="EMBL" id="KAL2622693.1"/>
    </source>
</evidence>
<dbReference type="Pfam" id="PF14543">
    <property type="entry name" value="TAXi_N"/>
    <property type="match status" value="1"/>
</dbReference>